<dbReference type="AlphaFoldDB" id="A0A5D2SL79"/>
<accession>A0A5D2SL79</accession>
<keyword evidence="1" id="KW-0812">Transmembrane</keyword>
<keyword evidence="3" id="KW-1185">Reference proteome</keyword>
<evidence type="ECO:0000256" key="1">
    <source>
        <dbReference type="SAM" id="Phobius"/>
    </source>
</evidence>
<gene>
    <name evidence="2" type="ORF">E1A91_D12G314200v1</name>
</gene>
<protein>
    <submittedName>
        <fullName evidence="2">Uncharacterized protein</fullName>
    </submittedName>
</protein>
<dbReference type="EMBL" id="CM017660">
    <property type="protein sequence ID" value="TYI53376.1"/>
    <property type="molecule type" value="Genomic_DNA"/>
</dbReference>
<proteinExistence type="predicted"/>
<keyword evidence="1" id="KW-1133">Transmembrane helix</keyword>
<dbReference type="Proteomes" id="UP000323597">
    <property type="component" value="Chromosome D12"/>
</dbReference>
<evidence type="ECO:0000313" key="2">
    <source>
        <dbReference type="EMBL" id="TYI53376.1"/>
    </source>
</evidence>
<evidence type="ECO:0000313" key="3">
    <source>
        <dbReference type="Proteomes" id="UP000323597"/>
    </source>
</evidence>
<dbReference type="Gene3D" id="3.30.428.10">
    <property type="entry name" value="HIT-like"/>
    <property type="match status" value="1"/>
</dbReference>
<reference evidence="2 3" key="1">
    <citation type="submission" date="2019-07" db="EMBL/GenBank/DDBJ databases">
        <title>WGS assembly of Gossypium mustelinum.</title>
        <authorList>
            <person name="Chen Z.J."/>
            <person name="Sreedasyam A."/>
            <person name="Ando A."/>
            <person name="Song Q."/>
            <person name="De L."/>
            <person name="Hulse-Kemp A."/>
            <person name="Ding M."/>
            <person name="Ye W."/>
            <person name="Kirkbride R."/>
            <person name="Jenkins J."/>
            <person name="Plott C."/>
            <person name="Lovell J."/>
            <person name="Lin Y.-M."/>
            <person name="Vaughn R."/>
            <person name="Liu B."/>
            <person name="Li W."/>
            <person name="Simpson S."/>
            <person name="Scheffler B."/>
            <person name="Saski C."/>
            <person name="Grover C."/>
            <person name="Hu G."/>
            <person name="Conover J."/>
            <person name="Carlson J."/>
            <person name="Shu S."/>
            <person name="Boston L."/>
            <person name="Williams M."/>
            <person name="Peterson D."/>
            <person name="Mcgee K."/>
            <person name="Jones D."/>
            <person name="Wendel J."/>
            <person name="Stelly D."/>
            <person name="Grimwood J."/>
            <person name="Schmutz J."/>
        </authorList>
    </citation>
    <scope>NUCLEOTIDE SEQUENCE [LARGE SCALE GENOMIC DNA]</scope>
    <source>
        <strain evidence="2">1408120.09</strain>
    </source>
</reference>
<organism evidence="2 3">
    <name type="scientific">Gossypium mustelinum</name>
    <name type="common">Cotton</name>
    <name type="synonym">Gossypium caicoense</name>
    <dbReference type="NCBI Taxonomy" id="34275"/>
    <lineage>
        <taxon>Eukaryota</taxon>
        <taxon>Viridiplantae</taxon>
        <taxon>Streptophyta</taxon>
        <taxon>Embryophyta</taxon>
        <taxon>Tracheophyta</taxon>
        <taxon>Spermatophyta</taxon>
        <taxon>Magnoliopsida</taxon>
        <taxon>eudicotyledons</taxon>
        <taxon>Gunneridae</taxon>
        <taxon>Pentapetalae</taxon>
        <taxon>rosids</taxon>
        <taxon>malvids</taxon>
        <taxon>Malvales</taxon>
        <taxon>Malvaceae</taxon>
        <taxon>Malvoideae</taxon>
        <taxon>Gossypium</taxon>
    </lineage>
</organism>
<name>A0A5D2SL79_GOSMU</name>
<sequence length="124" mass="13899">MHICFLFHTARCLHSLVSIGYIFFKIVGIVHVLLAEWEVLVYTYRVIDEIKKSRLFVLSSHLTRLPPASSLMASEKVAALAAVPSDSPTIFDKIINKEIPATVVYEDNKPNLCSNCSWAYSIGD</sequence>
<feature type="transmembrane region" description="Helical" evidence="1">
    <location>
        <begin position="22"/>
        <end position="44"/>
    </location>
</feature>
<keyword evidence="1" id="KW-0472">Membrane</keyword>
<dbReference type="InterPro" id="IPR036265">
    <property type="entry name" value="HIT-like_sf"/>
</dbReference>